<feature type="compositionally biased region" description="Polar residues" evidence="1">
    <location>
        <begin position="10"/>
        <end position="22"/>
    </location>
</feature>
<evidence type="ECO:0000256" key="1">
    <source>
        <dbReference type="SAM" id="MobiDB-lite"/>
    </source>
</evidence>
<reference evidence="2 3" key="1">
    <citation type="submission" date="2015-09" db="EMBL/GenBank/DDBJ databases">
        <authorList>
            <person name="Xu Y."/>
            <person name="Nagy A."/>
            <person name="Liu N.T."/>
            <person name="Nou X."/>
        </authorList>
    </citation>
    <scope>NUCLEOTIDE SEQUENCE [LARGE SCALE GENOMIC DNA]</scope>
    <source>
        <strain evidence="2 3">FC1138</strain>
    </source>
</reference>
<dbReference type="AlphaFoldDB" id="A0AAC9BIK4"/>
<dbReference type="EMBL" id="CP012605">
    <property type="protein sequence ID" value="ANH74781.1"/>
    <property type="molecule type" value="Genomic_DNA"/>
</dbReference>
<feature type="region of interest" description="Disordered" evidence="1">
    <location>
        <begin position="1"/>
        <end position="23"/>
    </location>
</feature>
<organism evidence="2 3">
    <name type="scientific">Ralstonia insidiosa</name>
    <dbReference type="NCBI Taxonomy" id="190721"/>
    <lineage>
        <taxon>Bacteria</taxon>
        <taxon>Pseudomonadati</taxon>
        <taxon>Pseudomonadota</taxon>
        <taxon>Betaproteobacteria</taxon>
        <taxon>Burkholderiales</taxon>
        <taxon>Burkholderiaceae</taxon>
        <taxon>Ralstonia</taxon>
    </lineage>
</organism>
<accession>A0AAC9BIK4</accession>
<proteinExistence type="predicted"/>
<evidence type="ECO:0000313" key="2">
    <source>
        <dbReference type="EMBL" id="ANH74781.1"/>
    </source>
</evidence>
<evidence type="ECO:0000313" key="3">
    <source>
        <dbReference type="Proteomes" id="UP000077927"/>
    </source>
</evidence>
<dbReference type="KEGG" id="rin:ACS15_1718"/>
<protein>
    <submittedName>
        <fullName evidence="2">Uncharacterized protein</fullName>
    </submittedName>
</protein>
<name>A0AAC9BIK4_9RALS</name>
<dbReference type="Proteomes" id="UP000077927">
    <property type="component" value="Chromosome 1"/>
</dbReference>
<sequence length="104" mass="11838">MKEVWERNRLPTTTAQPAQQPSIDPWTAELARQADARIARQNAEAQTQQATIQRRSLNAGRCAELANDRNIITEWLRTAGSDADRARFRVLMQVNQSDLVRYGC</sequence>
<gene>
    <name evidence="2" type="ORF">ACS15_1718</name>
</gene>